<feature type="transmembrane region" description="Helical" evidence="1">
    <location>
        <begin position="65"/>
        <end position="90"/>
    </location>
</feature>
<proteinExistence type="predicted"/>
<accession>A0A423WAC2</accession>
<keyword evidence="1" id="KW-0472">Membrane</keyword>
<name>A0A423WAC2_9PEZI</name>
<gene>
    <name evidence="2" type="ORF">VMCG_07278</name>
</gene>
<evidence type="ECO:0000313" key="3">
    <source>
        <dbReference type="Proteomes" id="UP000283895"/>
    </source>
</evidence>
<keyword evidence="1" id="KW-0812">Transmembrane</keyword>
<keyword evidence="3" id="KW-1185">Reference proteome</keyword>
<keyword evidence="1" id="KW-1133">Transmembrane helix</keyword>
<evidence type="ECO:0000256" key="1">
    <source>
        <dbReference type="SAM" id="Phobius"/>
    </source>
</evidence>
<sequence length="208" mass="22388">MKTPTYEDTTLVISTRTCNITSLGSSLPTPIIPAVVTKTIYQISASSADVPPKSTGTTTGLPTGAIAGITVGSVVGLLSLVLCVLCAFGVRIRRCSMSPMIARPAPSSAAEGRHLHVHKSEPVRDTYYYTHTQRLERLHDYRSRSGVVDANRIAAFPGPTRENMRRSRSLVELEGDLAFRERADSIVGTGRGIVIYRQDTGDEIGGSI</sequence>
<organism evidence="2 3">
    <name type="scientific">Cytospora schulzeri</name>
    <dbReference type="NCBI Taxonomy" id="448051"/>
    <lineage>
        <taxon>Eukaryota</taxon>
        <taxon>Fungi</taxon>
        <taxon>Dikarya</taxon>
        <taxon>Ascomycota</taxon>
        <taxon>Pezizomycotina</taxon>
        <taxon>Sordariomycetes</taxon>
        <taxon>Sordariomycetidae</taxon>
        <taxon>Diaporthales</taxon>
        <taxon>Cytosporaceae</taxon>
        <taxon>Cytospora</taxon>
    </lineage>
</organism>
<dbReference type="Proteomes" id="UP000283895">
    <property type="component" value="Unassembled WGS sequence"/>
</dbReference>
<reference evidence="2 3" key="1">
    <citation type="submission" date="2015-09" db="EMBL/GenBank/DDBJ databases">
        <title>Host preference determinants of Valsa canker pathogens revealed by comparative genomics.</title>
        <authorList>
            <person name="Yin Z."/>
            <person name="Huang L."/>
        </authorList>
    </citation>
    <scope>NUCLEOTIDE SEQUENCE [LARGE SCALE GENOMIC DNA]</scope>
    <source>
        <strain evidence="2 3">03-1</strain>
    </source>
</reference>
<protein>
    <submittedName>
        <fullName evidence="2">Uncharacterized protein</fullName>
    </submittedName>
</protein>
<evidence type="ECO:0000313" key="2">
    <source>
        <dbReference type="EMBL" id="ROW00307.1"/>
    </source>
</evidence>
<dbReference type="AlphaFoldDB" id="A0A423WAC2"/>
<dbReference type="EMBL" id="LKEA01000021">
    <property type="protein sequence ID" value="ROW00307.1"/>
    <property type="molecule type" value="Genomic_DNA"/>
</dbReference>
<comment type="caution">
    <text evidence="2">The sequence shown here is derived from an EMBL/GenBank/DDBJ whole genome shotgun (WGS) entry which is preliminary data.</text>
</comment>